<evidence type="ECO:0000256" key="3">
    <source>
        <dbReference type="ARBA" id="ARBA00022771"/>
    </source>
</evidence>
<dbReference type="EMBL" id="VUJU01006437">
    <property type="protein sequence ID" value="KAF0748538.1"/>
    <property type="molecule type" value="Genomic_DNA"/>
</dbReference>
<dbReference type="InterPro" id="IPR004365">
    <property type="entry name" value="NA-bd_OB_tRNA"/>
</dbReference>
<feature type="domain" description="OB" evidence="6">
    <location>
        <begin position="4"/>
        <end position="71"/>
    </location>
</feature>
<dbReference type="GO" id="GO:0008270">
    <property type="term" value="F:zinc ion binding"/>
    <property type="evidence" value="ECO:0007669"/>
    <property type="project" value="UniProtKB-KW"/>
</dbReference>
<dbReference type="OrthoDB" id="1751331at2759"/>
<dbReference type="Pfam" id="PF01336">
    <property type="entry name" value="tRNA_anti-codon"/>
    <property type="match status" value="1"/>
</dbReference>
<evidence type="ECO:0000313" key="7">
    <source>
        <dbReference type="EMBL" id="KAF0748538.1"/>
    </source>
</evidence>
<dbReference type="Gene3D" id="2.40.50.140">
    <property type="entry name" value="Nucleic acid-binding proteins"/>
    <property type="match status" value="1"/>
</dbReference>
<organism evidence="7 8">
    <name type="scientific">Aphis craccivora</name>
    <name type="common">Cowpea aphid</name>
    <dbReference type="NCBI Taxonomy" id="307492"/>
    <lineage>
        <taxon>Eukaryota</taxon>
        <taxon>Metazoa</taxon>
        <taxon>Ecdysozoa</taxon>
        <taxon>Arthropoda</taxon>
        <taxon>Hexapoda</taxon>
        <taxon>Insecta</taxon>
        <taxon>Pterygota</taxon>
        <taxon>Neoptera</taxon>
        <taxon>Paraneoptera</taxon>
        <taxon>Hemiptera</taxon>
        <taxon>Sternorrhyncha</taxon>
        <taxon>Aphidomorpha</taxon>
        <taxon>Aphidoidea</taxon>
        <taxon>Aphididae</taxon>
        <taxon>Aphidini</taxon>
        <taxon>Aphis</taxon>
        <taxon>Aphis</taxon>
    </lineage>
</organism>
<evidence type="ECO:0000259" key="6">
    <source>
        <dbReference type="Pfam" id="PF01336"/>
    </source>
</evidence>
<proteinExistence type="inferred from homology"/>
<evidence type="ECO:0000256" key="2">
    <source>
        <dbReference type="ARBA" id="ARBA00022723"/>
    </source>
</evidence>
<name>A0A6G0Y3Y2_APHCR</name>
<comment type="caution">
    <text evidence="7">The sequence shown here is derived from an EMBL/GenBank/DDBJ whole genome shotgun (WGS) entry which is preliminary data.</text>
</comment>
<evidence type="ECO:0000313" key="8">
    <source>
        <dbReference type="Proteomes" id="UP000478052"/>
    </source>
</evidence>
<evidence type="ECO:0000256" key="5">
    <source>
        <dbReference type="ARBA" id="ARBA00023125"/>
    </source>
</evidence>
<dbReference type="Proteomes" id="UP000478052">
    <property type="component" value="Unassembled WGS sequence"/>
</dbReference>
<keyword evidence="8" id="KW-1185">Reference proteome</keyword>
<accession>A0A6G0Y3Y2</accession>
<keyword evidence="2" id="KW-0479">Metal-binding</keyword>
<keyword evidence="3" id="KW-0863">Zinc-finger</keyword>
<evidence type="ECO:0000256" key="4">
    <source>
        <dbReference type="ARBA" id="ARBA00022833"/>
    </source>
</evidence>
<dbReference type="FunFam" id="2.40.50.140:FF:000041">
    <property type="entry name" value="Replication protein A subunit"/>
    <property type="match status" value="1"/>
</dbReference>
<dbReference type="InterPro" id="IPR012340">
    <property type="entry name" value="NA-bd_OB-fold"/>
</dbReference>
<gene>
    <name evidence="7" type="ORF">FWK35_00022519</name>
</gene>
<keyword evidence="4" id="KW-0862">Zinc</keyword>
<dbReference type="AlphaFoldDB" id="A0A6G0Y3Y2"/>
<dbReference type="CDD" id="cd04474">
    <property type="entry name" value="RPA1_DBD_A"/>
    <property type="match status" value="1"/>
</dbReference>
<sequence>MKEWTVKGRITNKSTVNTFHNNGNKLFNFDLIDTSGEIRCVAFGRILDQFYDLIKIQEVYYVKNGVIRKKNSIFNKLNHDFEILLTKKSENQIVNEKDNSLIKFDFNFIKLNNLSKINKDTMMDFINHMDKFGKKYDNYYKTCSTDIIALINDFKEPTEISASNGETYKKKEIILIDKGLKTVLIFYILSYSPLLKT</sequence>
<protein>
    <recommendedName>
        <fullName evidence="6">OB domain-containing protein</fullName>
    </recommendedName>
</protein>
<dbReference type="SUPFAM" id="SSF50249">
    <property type="entry name" value="Nucleic acid-binding proteins"/>
    <property type="match status" value="1"/>
</dbReference>
<reference evidence="7 8" key="1">
    <citation type="submission" date="2019-08" db="EMBL/GenBank/DDBJ databases">
        <title>Whole genome of Aphis craccivora.</title>
        <authorList>
            <person name="Voronova N.V."/>
            <person name="Shulinski R.S."/>
            <person name="Bandarenka Y.V."/>
            <person name="Zhorov D.G."/>
            <person name="Warner D."/>
        </authorList>
    </citation>
    <scope>NUCLEOTIDE SEQUENCE [LARGE SCALE GENOMIC DNA]</scope>
    <source>
        <strain evidence="7">180601</strain>
        <tissue evidence="7">Whole Body</tissue>
    </source>
</reference>
<dbReference type="GO" id="GO:0003677">
    <property type="term" value="F:DNA binding"/>
    <property type="evidence" value="ECO:0007669"/>
    <property type="project" value="UniProtKB-KW"/>
</dbReference>
<comment type="similarity">
    <text evidence="1">Belongs to the replication factor A protein 1 family.</text>
</comment>
<keyword evidence="5" id="KW-0238">DNA-binding</keyword>
<evidence type="ECO:0000256" key="1">
    <source>
        <dbReference type="ARBA" id="ARBA00005690"/>
    </source>
</evidence>